<dbReference type="FunCoup" id="J0WV06">
    <property type="interactions" value="18"/>
</dbReference>
<dbReference type="PROSITE" id="PS00775">
    <property type="entry name" value="GLYCOSYL_HYDROL_F3"/>
    <property type="match status" value="1"/>
</dbReference>
<evidence type="ECO:0000256" key="3">
    <source>
        <dbReference type="ARBA" id="ARBA00012744"/>
    </source>
</evidence>
<evidence type="ECO:0000256" key="4">
    <source>
        <dbReference type="ARBA" id="ARBA00022801"/>
    </source>
</evidence>
<evidence type="ECO:0000256" key="5">
    <source>
        <dbReference type="ARBA" id="ARBA00023295"/>
    </source>
</evidence>
<dbReference type="AlphaFoldDB" id="J0WV06"/>
<comment type="similarity">
    <text evidence="2 6">Belongs to the glycosyl hydrolase 3 family.</text>
</comment>
<name>J0WV06_AURST</name>
<dbReference type="InterPro" id="IPR050288">
    <property type="entry name" value="Cellulose_deg_GH3"/>
</dbReference>
<dbReference type="InterPro" id="IPR001764">
    <property type="entry name" value="Glyco_hydro_3_N"/>
</dbReference>
<keyword evidence="6" id="KW-0119">Carbohydrate metabolism</keyword>
<dbReference type="InterPro" id="IPR026891">
    <property type="entry name" value="Fn3-like"/>
</dbReference>
<dbReference type="Gene3D" id="2.60.40.10">
    <property type="entry name" value="Immunoglobulins"/>
    <property type="match status" value="1"/>
</dbReference>
<dbReference type="eggNOG" id="ENOG502QR4D">
    <property type="taxonomic scope" value="Eukaryota"/>
</dbReference>
<dbReference type="PRINTS" id="PR00133">
    <property type="entry name" value="GLHYDRLASE3"/>
</dbReference>
<dbReference type="GO" id="GO:0030245">
    <property type="term" value="P:cellulose catabolic process"/>
    <property type="evidence" value="ECO:0007669"/>
    <property type="project" value="UniProtKB-UniPathway"/>
</dbReference>
<dbReference type="InParanoid" id="J0WV06"/>
<dbReference type="InterPro" id="IPR019800">
    <property type="entry name" value="Glyco_hydro_3_AS"/>
</dbReference>
<dbReference type="PANTHER" id="PTHR42715:SF27">
    <property type="entry name" value="BETA-GLUCOSIDASE-RELATED"/>
    <property type="match status" value="1"/>
</dbReference>
<dbReference type="Gene3D" id="3.40.50.1700">
    <property type="entry name" value="Glycoside hydrolase family 3 C-terminal domain"/>
    <property type="match status" value="1"/>
</dbReference>
<dbReference type="SUPFAM" id="SSF51445">
    <property type="entry name" value="(Trans)glycosidases"/>
    <property type="match status" value="1"/>
</dbReference>
<dbReference type="KEGG" id="adl:AURDEDRAFT_92145"/>
<sequence>MTAAEFAKADIDAIVEKLTIEESTALITGVGWWHTAAIPRLGVPAIKVSDGPNGVRGQHFFNGSPAKCIPCATALGATWDPELVRELGARILAPEAKLRTASVLLAPTVNIQRSPLGGRSFESFAEDPVLSGTLASAYINGVQSEGVACTIKHLVCNDQENARMGSNSIVSPRALREVYLLPFQIAQRDAKPWAIMTSYNLVNGTHASENRELIEGILRGEWGFDGLVMSDWYGVYSLDQSIKAGVDLEMPGVRNWRTPNLIERGLVSHKLTVDDLKARARKVLETVQRASKHIPEVVDRSVGAEDPPTEFAEDVALLRRAAAASIVLLRNEGGVLPLDKSKLKRVAIIGPNAKTRTIYGGGSAQIRSLYAVSPYEGIVRALGNDVQVSYVEGVRSFKSLASLDYELVNPDGKRGWRMEYYNHSAEHPEKALDTPVRVFDVTETSIRLNDHKLDFLTPQWSLKLRGSLTPRDADGEFEFGLTVSGRAKLFVDGQLVVDNWTKQRKGPHFFGRGTEEECGKIAVRKGVQYDILVEYSNISGPTETDSSTGAVFIPCVRLSGAPVVDADEQLRAAEEAAKAADVAIVVVGLNAEWESETFDRTTLALPARTDELVHRVAKANARTVVVNQSGSAVDMPWVTEVPGVLQAWYLGNSAGDGIADVLFGEVNPSAKMSLTFPRRLQDVPSYLHFGGKEGPVHYSEDLFVGYKHYVDREIAPLFPFGFGLSYTSFEYSGLKLSQTTLAATNAADLALAVTISISNTGSRAGTEIVQVYVSPPPHPLGEPLPSRVLRGFARAADLKPGESRNVTVALDKYAFSSWDEERKAWVVRKGTFGISVAASSVDIKFTATVDVSKTLYWNGV</sequence>
<keyword evidence="6" id="KW-0624">Polysaccharide degradation</keyword>
<comment type="pathway">
    <text evidence="6">Glycan metabolism; cellulose degradation.</text>
</comment>
<evidence type="ECO:0000256" key="6">
    <source>
        <dbReference type="RuleBase" id="RU361161"/>
    </source>
</evidence>
<dbReference type="EMBL" id="JH687833">
    <property type="protein sequence ID" value="EJD37897.1"/>
    <property type="molecule type" value="Genomic_DNA"/>
</dbReference>
<feature type="domain" description="PA14" evidence="7">
    <location>
        <begin position="411"/>
        <end position="574"/>
    </location>
</feature>
<gene>
    <name evidence="8" type="ORF">AURDEDRAFT_92145</name>
</gene>
<keyword evidence="5 6" id="KW-0326">Glycosidase</keyword>
<dbReference type="PROSITE" id="PS51820">
    <property type="entry name" value="PA14"/>
    <property type="match status" value="1"/>
</dbReference>
<dbReference type="OrthoDB" id="47059at2759"/>
<dbReference type="GO" id="GO:0008422">
    <property type="term" value="F:beta-glucosidase activity"/>
    <property type="evidence" value="ECO:0007669"/>
    <property type="project" value="UniProtKB-EC"/>
</dbReference>
<dbReference type="InterPro" id="IPR036881">
    <property type="entry name" value="Glyco_hydro_3_C_sf"/>
</dbReference>
<proteinExistence type="inferred from homology"/>
<dbReference type="SUPFAM" id="SSF52279">
    <property type="entry name" value="Beta-D-glucan exohydrolase, C-terminal domain"/>
    <property type="match status" value="1"/>
</dbReference>
<keyword evidence="9" id="KW-1185">Reference proteome</keyword>
<dbReference type="SMART" id="SM01217">
    <property type="entry name" value="Fn3_like"/>
    <property type="match status" value="1"/>
</dbReference>
<dbReference type="Gene3D" id="2.60.120.260">
    <property type="entry name" value="Galactose-binding domain-like"/>
    <property type="match status" value="1"/>
</dbReference>
<keyword evidence="4 6" id="KW-0378">Hydrolase</keyword>
<dbReference type="SUPFAM" id="SSF56988">
    <property type="entry name" value="Anthrax protective antigen"/>
    <property type="match status" value="1"/>
</dbReference>
<evidence type="ECO:0000313" key="9">
    <source>
        <dbReference type="Proteomes" id="UP000006514"/>
    </source>
</evidence>
<dbReference type="Pfam" id="PF01915">
    <property type="entry name" value="Glyco_hydro_3_C"/>
    <property type="match status" value="1"/>
</dbReference>
<dbReference type="Pfam" id="PF07691">
    <property type="entry name" value="PA14"/>
    <property type="match status" value="1"/>
</dbReference>
<evidence type="ECO:0000256" key="1">
    <source>
        <dbReference type="ARBA" id="ARBA00000448"/>
    </source>
</evidence>
<comment type="catalytic activity">
    <reaction evidence="1 6">
        <text>Hydrolysis of terminal, non-reducing beta-D-glucosyl residues with release of beta-D-glucose.</text>
        <dbReference type="EC" id="3.2.1.21"/>
    </reaction>
</comment>
<dbReference type="InterPro" id="IPR037524">
    <property type="entry name" value="PA14/GLEYA"/>
</dbReference>
<dbReference type="Pfam" id="PF14310">
    <property type="entry name" value="Fn3-like"/>
    <property type="match status" value="1"/>
</dbReference>
<reference evidence="9" key="1">
    <citation type="journal article" date="2012" name="Science">
        <title>The Paleozoic origin of enzymatic lignin decomposition reconstructed from 31 fungal genomes.</title>
        <authorList>
            <person name="Floudas D."/>
            <person name="Binder M."/>
            <person name="Riley R."/>
            <person name="Barry K."/>
            <person name="Blanchette R.A."/>
            <person name="Henrissat B."/>
            <person name="Martinez A.T."/>
            <person name="Otillar R."/>
            <person name="Spatafora J.W."/>
            <person name="Yadav J.S."/>
            <person name="Aerts A."/>
            <person name="Benoit I."/>
            <person name="Boyd A."/>
            <person name="Carlson A."/>
            <person name="Copeland A."/>
            <person name="Coutinho P.M."/>
            <person name="de Vries R.P."/>
            <person name="Ferreira P."/>
            <person name="Findley K."/>
            <person name="Foster B."/>
            <person name="Gaskell J."/>
            <person name="Glotzer D."/>
            <person name="Gorecki P."/>
            <person name="Heitman J."/>
            <person name="Hesse C."/>
            <person name="Hori C."/>
            <person name="Igarashi K."/>
            <person name="Jurgens J.A."/>
            <person name="Kallen N."/>
            <person name="Kersten P."/>
            <person name="Kohler A."/>
            <person name="Kuees U."/>
            <person name="Kumar T.K.A."/>
            <person name="Kuo A."/>
            <person name="LaButti K."/>
            <person name="Larrondo L.F."/>
            <person name="Lindquist E."/>
            <person name="Ling A."/>
            <person name="Lombard V."/>
            <person name="Lucas S."/>
            <person name="Lundell T."/>
            <person name="Martin R."/>
            <person name="McLaughlin D.J."/>
            <person name="Morgenstern I."/>
            <person name="Morin E."/>
            <person name="Murat C."/>
            <person name="Nagy L.G."/>
            <person name="Nolan M."/>
            <person name="Ohm R.A."/>
            <person name="Patyshakuliyeva A."/>
            <person name="Rokas A."/>
            <person name="Ruiz-Duenas F.J."/>
            <person name="Sabat G."/>
            <person name="Salamov A."/>
            <person name="Samejima M."/>
            <person name="Schmutz J."/>
            <person name="Slot J.C."/>
            <person name="St John F."/>
            <person name="Stenlid J."/>
            <person name="Sun H."/>
            <person name="Sun S."/>
            <person name="Syed K."/>
            <person name="Tsang A."/>
            <person name="Wiebenga A."/>
            <person name="Young D."/>
            <person name="Pisabarro A."/>
            <person name="Eastwood D.C."/>
            <person name="Martin F."/>
            <person name="Cullen D."/>
            <person name="Grigoriev I.V."/>
            <person name="Hibbett D.S."/>
        </authorList>
    </citation>
    <scope>NUCLEOTIDE SEQUENCE [LARGE SCALE GENOMIC DNA]</scope>
    <source>
        <strain evidence="9">TFB10046</strain>
    </source>
</reference>
<organism evidence="8 9">
    <name type="scientific">Auricularia subglabra (strain TFB-10046 / SS5)</name>
    <name type="common">White-rot fungus</name>
    <name type="synonym">Auricularia delicata (strain TFB10046)</name>
    <dbReference type="NCBI Taxonomy" id="717982"/>
    <lineage>
        <taxon>Eukaryota</taxon>
        <taxon>Fungi</taxon>
        <taxon>Dikarya</taxon>
        <taxon>Basidiomycota</taxon>
        <taxon>Agaricomycotina</taxon>
        <taxon>Agaricomycetes</taxon>
        <taxon>Auriculariales</taxon>
        <taxon>Auriculariaceae</taxon>
        <taxon>Auricularia</taxon>
    </lineage>
</organism>
<dbReference type="InterPro" id="IPR013783">
    <property type="entry name" value="Ig-like_fold"/>
</dbReference>
<dbReference type="Gene3D" id="3.20.20.300">
    <property type="entry name" value="Glycoside hydrolase, family 3, N-terminal domain"/>
    <property type="match status" value="1"/>
</dbReference>
<protein>
    <recommendedName>
        <fullName evidence="3 6">beta-glucosidase</fullName>
        <ecNumber evidence="3 6">3.2.1.21</ecNumber>
    </recommendedName>
</protein>
<dbReference type="PANTHER" id="PTHR42715">
    <property type="entry name" value="BETA-GLUCOSIDASE"/>
    <property type="match status" value="1"/>
</dbReference>
<dbReference type="InterPro" id="IPR017853">
    <property type="entry name" value="GH"/>
</dbReference>
<dbReference type="SMART" id="SM00758">
    <property type="entry name" value="PA14"/>
    <property type="match status" value="1"/>
</dbReference>
<accession>J0WV06</accession>
<evidence type="ECO:0000256" key="2">
    <source>
        <dbReference type="ARBA" id="ARBA00005336"/>
    </source>
</evidence>
<dbReference type="Pfam" id="PF00933">
    <property type="entry name" value="Glyco_hydro_3"/>
    <property type="match status" value="1"/>
</dbReference>
<dbReference type="UniPathway" id="UPA00696"/>
<dbReference type="InterPro" id="IPR002772">
    <property type="entry name" value="Glyco_hydro_3_C"/>
</dbReference>
<evidence type="ECO:0000259" key="7">
    <source>
        <dbReference type="PROSITE" id="PS51820"/>
    </source>
</evidence>
<dbReference type="EC" id="3.2.1.21" evidence="3 6"/>
<dbReference type="Proteomes" id="UP000006514">
    <property type="component" value="Unassembled WGS sequence"/>
</dbReference>
<evidence type="ECO:0000313" key="8">
    <source>
        <dbReference type="EMBL" id="EJD37897.1"/>
    </source>
</evidence>
<dbReference type="InterPro" id="IPR011658">
    <property type="entry name" value="PA14_dom"/>
</dbReference>
<dbReference type="InterPro" id="IPR036962">
    <property type="entry name" value="Glyco_hydro_3_N_sf"/>
</dbReference>